<dbReference type="AlphaFoldDB" id="A0A9P0C694"/>
<keyword evidence="13" id="KW-1185">Reference proteome</keyword>
<evidence type="ECO:0000256" key="5">
    <source>
        <dbReference type="ARBA" id="ARBA00023030"/>
    </source>
</evidence>
<feature type="compositionally biased region" description="Basic residues" evidence="9">
    <location>
        <begin position="31"/>
        <end position="48"/>
    </location>
</feature>
<feature type="signal peptide" evidence="10">
    <location>
        <begin position="1"/>
        <end position="27"/>
    </location>
</feature>
<gene>
    <name evidence="12" type="ORF">BEMITA_LOCUS10703</name>
</gene>
<feature type="region of interest" description="Disordered" evidence="9">
    <location>
        <begin position="115"/>
        <end position="139"/>
    </location>
</feature>
<dbReference type="CDD" id="cd13752">
    <property type="entry name" value="TGF_beta_INHB"/>
    <property type="match status" value="1"/>
</dbReference>
<feature type="compositionally biased region" description="Basic residues" evidence="9">
    <location>
        <begin position="115"/>
        <end position="127"/>
    </location>
</feature>
<keyword evidence="7" id="KW-0325">Glycoprotein</keyword>
<keyword evidence="5 8" id="KW-0339">Growth factor</keyword>
<evidence type="ECO:0000256" key="7">
    <source>
        <dbReference type="ARBA" id="ARBA00023180"/>
    </source>
</evidence>
<accession>A0A9P0C694</accession>
<dbReference type="InterPro" id="IPR015615">
    <property type="entry name" value="TGF-beta-rel"/>
</dbReference>
<evidence type="ECO:0000256" key="3">
    <source>
        <dbReference type="ARBA" id="ARBA00022525"/>
    </source>
</evidence>
<dbReference type="FunFam" id="2.10.90.10:FF:000005">
    <property type="entry name" value="Inhibin beta A chain"/>
    <property type="match status" value="1"/>
</dbReference>
<organism evidence="12 13">
    <name type="scientific">Bemisia tabaci</name>
    <name type="common">Sweetpotato whitefly</name>
    <name type="synonym">Aleurodes tabaci</name>
    <dbReference type="NCBI Taxonomy" id="7038"/>
    <lineage>
        <taxon>Eukaryota</taxon>
        <taxon>Metazoa</taxon>
        <taxon>Ecdysozoa</taxon>
        <taxon>Arthropoda</taxon>
        <taxon>Hexapoda</taxon>
        <taxon>Insecta</taxon>
        <taxon>Pterygota</taxon>
        <taxon>Neoptera</taxon>
        <taxon>Paraneoptera</taxon>
        <taxon>Hemiptera</taxon>
        <taxon>Sternorrhyncha</taxon>
        <taxon>Aleyrodoidea</taxon>
        <taxon>Aleyrodidae</taxon>
        <taxon>Aleyrodinae</taxon>
        <taxon>Bemisia</taxon>
    </lineage>
</organism>
<dbReference type="PROSITE" id="PS00250">
    <property type="entry name" value="TGF_BETA_1"/>
    <property type="match status" value="1"/>
</dbReference>
<comment type="subcellular location">
    <subcellularLocation>
        <location evidence="1">Secreted</location>
    </subcellularLocation>
</comment>
<evidence type="ECO:0000256" key="1">
    <source>
        <dbReference type="ARBA" id="ARBA00004613"/>
    </source>
</evidence>
<protein>
    <recommendedName>
        <fullName evidence="11">TGF-beta family profile domain-containing protein</fullName>
    </recommendedName>
</protein>
<dbReference type="Proteomes" id="UP001152759">
    <property type="component" value="Chromosome 6"/>
</dbReference>
<dbReference type="PANTHER" id="PTHR11848">
    <property type="entry name" value="TGF-BETA FAMILY"/>
    <property type="match status" value="1"/>
</dbReference>
<feature type="compositionally biased region" description="Gly residues" evidence="9">
    <location>
        <begin position="128"/>
        <end position="138"/>
    </location>
</feature>
<evidence type="ECO:0000256" key="10">
    <source>
        <dbReference type="SAM" id="SignalP"/>
    </source>
</evidence>
<keyword evidence="6" id="KW-1015">Disulfide bond</keyword>
<evidence type="ECO:0000313" key="12">
    <source>
        <dbReference type="EMBL" id="CAH0774340.1"/>
    </source>
</evidence>
<dbReference type="PANTHER" id="PTHR11848:SF309">
    <property type="entry name" value="INHIBIN BETA CHAIN"/>
    <property type="match status" value="1"/>
</dbReference>
<dbReference type="InterPro" id="IPR029034">
    <property type="entry name" value="Cystine-knot_cytokine"/>
</dbReference>
<dbReference type="InterPro" id="IPR001839">
    <property type="entry name" value="TGF-b_C"/>
</dbReference>
<dbReference type="PROSITE" id="PS51362">
    <property type="entry name" value="TGF_BETA_2"/>
    <property type="match status" value="1"/>
</dbReference>
<name>A0A9P0C694_BEMTA</name>
<dbReference type="EMBL" id="OU963867">
    <property type="protein sequence ID" value="CAH0774340.1"/>
    <property type="molecule type" value="Genomic_DNA"/>
</dbReference>
<evidence type="ECO:0000256" key="9">
    <source>
        <dbReference type="SAM" id="MobiDB-lite"/>
    </source>
</evidence>
<comment type="similarity">
    <text evidence="2 8">Belongs to the TGF-beta family.</text>
</comment>
<sequence length="500" mass="56472">MSSAPNRRVRLLLLIVILATLSRAASANQPQRHHRSQHSAHEKHRNQHAHAQNSHRGNSHHNKISLRNSRLHQEEMLLASQLERAPALQTYERLEQPSAKSIDHGDSVCPNCLQQHHHHKSRTRHHGGGSGGGGGGAGESLRLEAIKRQILSKLGLKARPNVTSSVSRELIMETLYLAEESRDASMDLLEEETDAPTSTRLPDSEPDDFFGRTSEIIGFAEPGSLLNGQRLLEFPRPQDVDGSELRVKSATLWVRVDFRESLPRNFRRLVPDRNLTMWVFRVFRSSNDDSPSNTTFVSGKEFDELTSMSSSLPITLSSLGWQKFDVTSTIREWYSSGPRDRLKLLVDCSGCSGIVDPVLFQDTRQESERPFLVVHTDPTAARRVRRRALDCSGAVRGQCCKQRFYVSFKQLGWEDWIIAPGGYYANYCRGDCGSHRTPDTFLNYYTHVIEEYRKMERLSGLQPCCAPLKFSPVSLIYFGPDSNIIKRDLPKMVVDECGCP</sequence>
<feature type="domain" description="TGF-beta family profile" evidence="11">
    <location>
        <begin position="383"/>
        <end position="500"/>
    </location>
</feature>
<reference evidence="12" key="1">
    <citation type="submission" date="2021-12" db="EMBL/GenBank/DDBJ databases">
        <authorList>
            <person name="King R."/>
        </authorList>
    </citation>
    <scope>NUCLEOTIDE SEQUENCE</scope>
</reference>
<keyword evidence="4 10" id="KW-0732">Signal</keyword>
<dbReference type="GO" id="GO:0005125">
    <property type="term" value="F:cytokine activity"/>
    <property type="evidence" value="ECO:0007669"/>
    <property type="project" value="TreeGrafter"/>
</dbReference>
<evidence type="ECO:0000313" key="13">
    <source>
        <dbReference type="Proteomes" id="UP001152759"/>
    </source>
</evidence>
<keyword evidence="3" id="KW-0964">Secreted</keyword>
<proteinExistence type="inferred from homology"/>
<dbReference type="GO" id="GO:0005615">
    <property type="term" value="C:extracellular space"/>
    <property type="evidence" value="ECO:0007669"/>
    <property type="project" value="TreeGrafter"/>
</dbReference>
<feature type="region of interest" description="Disordered" evidence="9">
    <location>
        <begin position="24"/>
        <end position="63"/>
    </location>
</feature>
<evidence type="ECO:0000256" key="8">
    <source>
        <dbReference type="RuleBase" id="RU000354"/>
    </source>
</evidence>
<dbReference type="KEGG" id="btab:109042949"/>
<dbReference type="InterPro" id="IPR017948">
    <property type="entry name" value="TGFb_CS"/>
</dbReference>
<evidence type="ECO:0000256" key="4">
    <source>
        <dbReference type="ARBA" id="ARBA00022729"/>
    </source>
</evidence>
<dbReference type="SUPFAM" id="SSF57501">
    <property type="entry name" value="Cystine-knot cytokines"/>
    <property type="match status" value="1"/>
</dbReference>
<evidence type="ECO:0000256" key="2">
    <source>
        <dbReference type="ARBA" id="ARBA00006656"/>
    </source>
</evidence>
<dbReference type="Gene3D" id="2.60.120.970">
    <property type="match status" value="1"/>
</dbReference>
<dbReference type="Gene3D" id="2.10.90.10">
    <property type="entry name" value="Cystine-knot cytokines"/>
    <property type="match status" value="1"/>
</dbReference>
<dbReference type="SMART" id="SM00204">
    <property type="entry name" value="TGFB"/>
    <property type="match status" value="1"/>
</dbReference>
<evidence type="ECO:0000256" key="6">
    <source>
        <dbReference type="ARBA" id="ARBA00023157"/>
    </source>
</evidence>
<feature type="chain" id="PRO_5040486863" description="TGF-beta family profile domain-containing protein" evidence="10">
    <location>
        <begin position="28"/>
        <end position="500"/>
    </location>
</feature>
<evidence type="ECO:0000259" key="11">
    <source>
        <dbReference type="PROSITE" id="PS51362"/>
    </source>
</evidence>
<dbReference type="GO" id="GO:0008083">
    <property type="term" value="F:growth factor activity"/>
    <property type="evidence" value="ECO:0007669"/>
    <property type="project" value="UniProtKB-KW"/>
</dbReference>
<dbReference type="Pfam" id="PF00019">
    <property type="entry name" value="TGF_beta"/>
    <property type="match status" value="1"/>
</dbReference>